<dbReference type="Pfam" id="PF26639">
    <property type="entry name" value="Het-6_barrel"/>
    <property type="match status" value="1"/>
</dbReference>
<reference evidence="2 3" key="1">
    <citation type="submission" date="2023-01" db="EMBL/GenBank/DDBJ databases">
        <title>Analysis of 21 Apiospora genomes using comparative genomics revels a genus with tremendous synthesis potential of carbohydrate active enzymes and secondary metabolites.</title>
        <authorList>
            <person name="Sorensen T."/>
        </authorList>
    </citation>
    <scope>NUCLEOTIDE SEQUENCE [LARGE SCALE GENOMIC DNA]</scope>
    <source>
        <strain evidence="2 3">CBS 114990</strain>
    </source>
</reference>
<accession>A0ABR1VI39</accession>
<evidence type="ECO:0000259" key="1">
    <source>
        <dbReference type="Pfam" id="PF06985"/>
    </source>
</evidence>
<proteinExistence type="predicted"/>
<feature type="domain" description="Heterokaryon incompatibility" evidence="1">
    <location>
        <begin position="54"/>
        <end position="200"/>
    </location>
</feature>
<dbReference type="PANTHER" id="PTHR24148:SF64">
    <property type="entry name" value="HETEROKARYON INCOMPATIBILITY DOMAIN-CONTAINING PROTEIN"/>
    <property type="match status" value="1"/>
</dbReference>
<keyword evidence="3" id="KW-1185">Reference proteome</keyword>
<dbReference type="RefSeq" id="XP_066664360.1">
    <property type="nucleotide sequence ID" value="XM_066815070.1"/>
</dbReference>
<organism evidence="2 3">
    <name type="scientific">Apiospora hydei</name>
    <dbReference type="NCBI Taxonomy" id="1337664"/>
    <lineage>
        <taxon>Eukaryota</taxon>
        <taxon>Fungi</taxon>
        <taxon>Dikarya</taxon>
        <taxon>Ascomycota</taxon>
        <taxon>Pezizomycotina</taxon>
        <taxon>Sordariomycetes</taxon>
        <taxon>Xylariomycetidae</taxon>
        <taxon>Amphisphaeriales</taxon>
        <taxon>Apiosporaceae</taxon>
        <taxon>Apiospora</taxon>
    </lineage>
</organism>
<dbReference type="PANTHER" id="PTHR24148">
    <property type="entry name" value="ANKYRIN REPEAT DOMAIN-CONTAINING PROTEIN 39 HOMOLOG-RELATED"/>
    <property type="match status" value="1"/>
</dbReference>
<name>A0ABR1VI39_9PEZI</name>
<dbReference type="Proteomes" id="UP001433268">
    <property type="component" value="Unassembled WGS sequence"/>
</dbReference>
<comment type="caution">
    <text evidence="2">The sequence shown here is derived from an EMBL/GenBank/DDBJ whole genome shotgun (WGS) entry which is preliminary data.</text>
</comment>
<evidence type="ECO:0000313" key="2">
    <source>
        <dbReference type="EMBL" id="KAK8070552.1"/>
    </source>
</evidence>
<evidence type="ECO:0000313" key="3">
    <source>
        <dbReference type="Proteomes" id="UP001433268"/>
    </source>
</evidence>
<dbReference type="InterPro" id="IPR010730">
    <property type="entry name" value="HET"/>
</dbReference>
<dbReference type="EMBL" id="JAQQWN010000008">
    <property type="protein sequence ID" value="KAK8070552.1"/>
    <property type="molecule type" value="Genomic_DNA"/>
</dbReference>
<sequence length="616" mass="69304">MEVDEDNADFYRPLDIDALEFRLLLVQAGEGDEPINCQLVHAFLKDGADRPPTRLSRTTEGIFVDGLEMMVPLSAQRALKCMRKPDEDRTLWIDAICINQNDVAERGQQVALMREIYSNTESNLIWLGEGEGDEEATTYCEAVLESVYGHAKGEMKDFAEFDEIACRTLPDSEPGGPLLKHHLATLFSSPWFKRVWVIQEALLAPKSLVHIGSHEMDFEKLLIGATWLSHMSYTLDLRPLDKYVGLLNCQRMYELGHRESDKSIDNILDQVPTFQATDPRDYVYGILGLYQNMTGREGGLLPPLLTPDYSKSVAAVMRDTGRYIIEQSPNLDFLRRLRHWPETAYEQTGVPSWAEPWHMRSSNYDMQGKGAAKDMKCNLYSADNAVGKREIGVTVATLNYDLDVLVLTGVIAGKVKDMSCVIDGSPKQLTDLMESADSPIHLDTIREEPETIGFALIAEATTTSERPMAEYARTNVLAWADFLVKHKERPRDINKKLGAKNLYIQPFTDGEKPEFTEEEWSALVDYDDAVSSATQDRRIFRTEAGNIGLGPKDIVAGDVVAVLYGCRWPVILRPRGDVEVEGYEFIEVCYVHGLMDGEAVQRHVASGQNDVVFHLR</sequence>
<dbReference type="InterPro" id="IPR052895">
    <property type="entry name" value="HetReg/Transcr_Mod"/>
</dbReference>
<dbReference type="GeneID" id="92048130"/>
<gene>
    <name evidence="2" type="ORF">PG997_010755</name>
</gene>
<protein>
    <submittedName>
        <fullName evidence="2">HET-domain-containing protein</fullName>
    </submittedName>
</protein>
<dbReference type="Pfam" id="PF06985">
    <property type="entry name" value="HET"/>
    <property type="match status" value="1"/>
</dbReference>